<feature type="region of interest" description="Disordered" evidence="1">
    <location>
        <begin position="35"/>
        <end position="64"/>
    </location>
</feature>
<keyword evidence="3" id="KW-1185">Reference proteome</keyword>
<gene>
    <name evidence="2" type="ORF">CSOJ01_12442</name>
</gene>
<evidence type="ECO:0000313" key="2">
    <source>
        <dbReference type="EMBL" id="KAF6799514.1"/>
    </source>
</evidence>
<evidence type="ECO:0000313" key="3">
    <source>
        <dbReference type="Proteomes" id="UP000652219"/>
    </source>
</evidence>
<protein>
    <submittedName>
        <fullName evidence="2">Uncharacterized protein</fullName>
    </submittedName>
</protein>
<proteinExistence type="predicted"/>
<accession>A0A8H6MMC1</accession>
<name>A0A8H6MMC1_9PEZI</name>
<dbReference type="Proteomes" id="UP000652219">
    <property type="component" value="Unassembled WGS sequence"/>
</dbReference>
<evidence type="ECO:0000256" key="1">
    <source>
        <dbReference type="SAM" id="MobiDB-lite"/>
    </source>
</evidence>
<dbReference type="EMBL" id="WIGN01000319">
    <property type="protein sequence ID" value="KAF6799514.1"/>
    <property type="molecule type" value="Genomic_DNA"/>
</dbReference>
<reference evidence="2 3" key="1">
    <citation type="journal article" date="2020" name="Phytopathology">
        <title>Genome Sequence Resources of Colletotrichum truncatum, C. plurivorum, C. musicola, and C. sojae: Four Species Pathogenic to Soybean (Glycine max).</title>
        <authorList>
            <person name="Rogerio F."/>
            <person name="Boufleur T.R."/>
            <person name="Ciampi-Guillardi M."/>
            <person name="Sukno S.A."/>
            <person name="Thon M.R."/>
            <person name="Massola Junior N.S."/>
            <person name="Baroncelli R."/>
        </authorList>
    </citation>
    <scope>NUCLEOTIDE SEQUENCE [LARGE SCALE GENOMIC DNA]</scope>
    <source>
        <strain evidence="2 3">LFN0009</strain>
    </source>
</reference>
<dbReference type="AlphaFoldDB" id="A0A8H6MMC1"/>
<feature type="region of interest" description="Disordered" evidence="1">
    <location>
        <begin position="1"/>
        <end position="21"/>
    </location>
</feature>
<feature type="compositionally biased region" description="Low complexity" evidence="1">
    <location>
        <begin position="39"/>
        <end position="63"/>
    </location>
</feature>
<comment type="caution">
    <text evidence="2">The sequence shown here is derived from an EMBL/GenBank/DDBJ whole genome shotgun (WGS) entry which is preliminary data.</text>
</comment>
<organism evidence="2 3">
    <name type="scientific">Colletotrichum sojae</name>
    <dbReference type="NCBI Taxonomy" id="2175907"/>
    <lineage>
        <taxon>Eukaryota</taxon>
        <taxon>Fungi</taxon>
        <taxon>Dikarya</taxon>
        <taxon>Ascomycota</taxon>
        <taxon>Pezizomycotina</taxon>
        <taxon>Sordariomycetes</taxon>
        <taxon>Hypocreomycetidae</taxon>
        <taxon>Glomerellales</taxon>
        <taxon>Glomerellaceae</taxon>
        <taxon>Colletotrichum</taxon>
        <taxon>Colletotrichum orchidearum species complex</taxon>
    </lineage>
</organism>
<sequence>MGAPRNSSSDDDVQDFDSRLPGLINSFVEQITKENVARQPDASSSQPDASSSQPDASSSQPSAVHLFYITKAPLSKD</sequence>